<proteinExistence type="predicted"/>
<evidence type="ECO:0000313" key="3">
    <source>
        <dbReference type="Proteomes" id="UP001163046"/>
    </source>
</evidence>
<feature type="signal peptide" evidence="1">
    <location>
        <begin position="1"/>
        <end position="18"/>
    </location>
</feature>
<name>A0A9W9YM24_9CNID</name>
<reference evidence="2" key="1">
    <citation type="submission" date="2023-01" db="EMBL/GenBank/DDBJ databases">
        <title>Genome assembly of the deep-sea coral Lophelia pertusa.</title>
        <authorList>
            <person name="Herrera S."/>
            <person name="Cordes E."/>
        </authorList>
    </citation>
    <scope>NUCLEOTIDE SEQUENCE</scope>
    <source>
        <strain evidence="2">USNM1676648</strain>
        <tissue evidence="2">Polyp</tissue>
    </source>
</reference>
<keyword evidence="1" id="KW-0732">Signal</keyword>
<accession>A0A9W9YM24</accession>
<dbReference type="AlphaFoldDB" id="A0A9W9YM24"/>
<dbReference type="Proteomes" id="UP001163046">
    <property type="component" value="Unassembled WGS sequence"/>
</dbReference>
<evidence type="ECO:0008006" key="4">
    <source>
        <dbReference type="Google" id="ProtNLM"/>
    </source>
</evidence>
<feature type="chain" id="PRO_5040739656" description="Secreted protein" evidence="1">
    <location>
        <begin position="19"/>
        <end position="163"/>
    </location>
</feature>
<sequence length="163" mass="18124">MILQYFILNVLLATIATAKKGEKTCLLYAAPKNGALACSYNDAGEVFSCAAMCRSSLDFVFEPAYLYYCTGGQWHLYIFPGLAASPSLPWPDCYNKASPSQIKTSKYKSTFFFDGDARDPSVQDAMKTKFLEFIKIPSFPPFFCDQKPDCTKENIKVHVGAGF</sequence>
<protein>
    <recommendedName>
        <fullName evidence="4">Secreted protein</fullName>
    </recommendedName>
</protein>
<gene>
    <name evidence="2" type="ORF">OS493_023868</name>
</gene>
<comment type="caution">
    <text evidence="2">The sequence shown here is derived from an EMBL/GenBank/DDBJ whole genome shotgun (WGS) entry which is preliminary data.</text>
</comment>
<keyword evidence="3" id="KW-1185">Reference proteome</keyword>
<dbReference type="EMBL" id="MU827319">
    <property type="protein sequence ID" value="KAJ7357729.1"/>
    <property type="molecule type" value="Genomic_DNA"/>
</dbReference>
<evidence type="ECO:0000256" key="1">
    <source>
        <dbReference type="SAM" id="SignalP"/>
    </source>
</evidence>
<organism evidence="2 3">
    <name type="scientific">Desmophyllum pertusum</name>
    <dbReference type="NCBI Taxonomy" id="174260"/>
    <lineage>
        <taxon>Eukaryota</taxon>
        <taxon>Metazoa</taxon>
        <taxon>Cnidaria</taxon>
        <taxon>Anthozoa</taxon>
        <taxon>Hexacorallia</taxon>
        <taxon>Scleractinia</taxon>
        <taxon>Caryophylliina</taxon>
        <taxon>Caryophylliidae</taxon>
        <taxon>Desmophyllum</taxon>
    </lineage>
</organism>
<evidence type="ECO:0000313" key="2">
    <source>
        <dbReference type="EMBL" id="KAJ7357729.1"/>
    </source>
</evidence>